<gene>
    <name evidence="2" type="ORF">D7Z94_17770</name>
</gene>
<dbReference type="SUPFAM" id="SSF46785">
    <property type="entry name" value="Winged helix' DNA-binding domain"/>
    <property type="match status" value="1"/>
</dbReference>
<dbReference type="GO" id="GO:0016787">
    <property type="term" value="F:hydrolase activity"/>
    <property type="evidence" value="ECO:0007669"/>
    <property type="project" value="UniProtKB-KW"/>
</dbReference>
<keyword evidence="2" id="KW-0378">Hydrolase</keyword>
<dbReference type="Pfam" id="PF21906">
    <property type="entry name" value="WHD_NrtR"/>
    <property type="match status" value="1"/>
</dbReference>
<dbReference type="InterPro" id="IPR015797">
    <property type="entry name" value="NUDIX_hydrolase-like_dom_sf"/>
</dbReference>
<reference evidence="2 3" key="1">
    <citation type="submission" date="2018-10" db="EMBL/GenBank/DDBJ databases">
        <title>Ulvibacterium marinum gen. nov., sp. nov., a novel marine bacterium of the family Flavobacteriaceae, isolated from a culture of the green alga Ulva prolifera.</title>
        <authorList>
            <person name="Zhang Z."/>
        </authorList>
    </citation>
    <scope>NUCLEOTIDE SEQUENCE [LARGE SCALE GENOMIC DNA]</scope>
    <source>
        <strain evidence="2 3">CCMM003</strain>
    </source>
</reference>
<dbReference type="SUPFAM" id="SSF55811">
    <property type="entry name" value="Nudix"/>
    <property type="match status" value="1"/>
</dbReference>
<dbReference type="PANTHER" id="PTHR43736">
    <property type="entry name" value="ADP-RIBOSE PYROPHOSPHATASE"/>
    <property type="match status" value="1"/>
</dbReference>
<dbReference type="Pfam" id="PF00293">
    <property type="entry name" value="NUDIX"/>
    <property type="match status" value="1"/>
</dbReference>
<dbReference type="CDD" id="cd18873">
    <property type="entry name" value="NUDIX_NadM_like"/>
    <property type="match status" value="1"/>
</dbReference>
<accession>A0A3B0C7I3</accession>
<dbReference type="EMBL" id="RBCJ01000003">
    <property type="protein sequence ID" value="RKN80399.1"/>
    <property type="molecule type" value="Genomic_DNA"/>
</dbReference>
<dbReference type="InterPro" id="IPR000086">
    <property type="entry name" value="NUDIX_hydrolase_dom"/>
</dbReference>
<name>A0A3B0C7I3_9FLAO</name>
<dbReference type="Gene3D" id="1.10.10.10">
    <property type="entry name" value="Winged helix-like DNA-binding domain superfamily/Winged helix DNA-binding domain"/>
    <property type="match status" value="1"/>
</dbReference>
<comment type="caution">
    <text evidence="2">The sequence shown here is derived from an EMBL/GenBank/DDBJ whole genome shotgun (WGS) entry which is preliminary data.</text>
</comment>
<organism evidence="2 3">
    <name type="scientific">Ulvibacterium marinum</name>
    <dbReference type="NCBI Taxonomy" id="2419782"/>
    <lineage>
        <taxon>Bacteria</taxon>
        <taxon>Pseudomonadati</taxon>
        <taxon>Bacteroidota</taxon>
        <taxon>Flavobacteriia</taxon>
        <taxon>Flavobacteriales</taxon>
        <taxon>Flavobacteriaceae</taxon>
        <taxon>Ulvibacterium</taxon>
    </lineage>
</organism>
<dbReference type="InterPro" id="IPR036388">
    <property type="entry name" value="WH-like_DNA-bd_sf"/>
</dbReference>
<sequence length="290" mass="33791">MLRITKIRATTMPNHLSNFNTILLNLDLAIFVSFCHKYIKCGVLPQIFTFVFMDVQKFLNQGEKLYLPNVSVDIVILGFKDGELKVLLLEFEGSWALPGGYVGKDESVSDAAVRVLEERTGLQQPYLRLFQVFGDRDRNFASEFERLLKAAGYHWNKDLWINGRFISLAYYALIHIEDARPTGGIFSQPCAWHNLDDLPPMLMDHAKIALESRTQLKRDIGMEQISFNLLPEEFTMPQLHKLHERILERKLERSRFQKKMLSLDIFERLPEPKADAPRRKPFLYRFKKEG</sequence>
<proteinExistence type="predicted"/>
<evidence type="ECO:0000313" key="3">
    <source>
        <dbReference type="Proteomes" id="UP000276603"/>
    </source>
</evidence>
<feature type="domain" description="Nudix hydrolase" evidence="1">
    <location>
        <begin position="65"/>
        <end position="216"/>
    </location>
</feature>
<dbReference type="Proteomes" id="UP000276603">
    <property type="component" value="Unassembled WGS sequence"/>
</dbReference>
<dbReference type="PANTHER" id="PTHR43736:SF4">
    <property type="entry name" value="SLR1690 PROTEIN"/>
    <property type="match status" value="1"/>
</dbReference>
<evidence type="ECO:0000259" key="1">
    <source>
        <dbReference type="PROSITE" id="PS51462"/>
    </source>
</evidence>
<keyword evidence="3" id="KW-1185">Reference proteome</keyword>
<dbReference type="InterPro" id="IPR054105">
    <property type="entry name" value="WHD_NrtR"/>
</dbReference>
<protein>
    <submittedName>
        <fullName evidence="2">NUDIX hydrolase</fullName>
    </submittedName>
</protein>
<dbReference type="AlphaFoldDB" id="A0A3B0C7I3"/>
<evidence type="ECO:0000313" key="2">
    <source>
        <dbReference type="EMBL" id="RKN80399.1"/>
    </source>
</evidence>
<dbReference type="Gene3D" id="3.90.79.10">
    <property type="entry name" value="Nucleoside Triphosphate Pyrophosphohydrolase"/>
    <property type="match status" value="1"/>
</dbReference>
<dbReference type="InterPro" id="IPR036390">
    <property type="entry name" value="WH_DNA-bd_sf"/>
</dbReference>
<dbReference type="PROSITE" id="PS51462">
    <property type="entry name" value="NUDIX"/>
    <property type="match status" value="1"/>
</dbReference>